<dbReference type="Proteomes" id="UP000518266">
    <property type="component" value="Unassembled WGS sequence"/>
</dbReference>
<name>A0A7J5XR84_DISMA</name>
<organism evidence="3 4">
    <name type="scientific">Dissostichus mawsoni</name>
    <name type="common">Antarctic cod</name>
    <dbReference type="NCBI Taxonomy" id="36200"/>
    <lineage>
        <taxon>Eukaryota</taxon>
        <taxon>Metazoa</taxon>
        <taxon>Chordata</taxon>
        <taxon>Craniata</taxon>
        <taxon>Vertebrata</taxon>
        <taxon>Euteleostomi</taxon>
        <taxon>Actinopterygii</taxon>
        <taxon>Neopterygii</taxon>
        <taxon>Teleostei</taxon>
        <taxon>Neoteleostei</taxon>
        <taxon>Acanthomorphata</taxon>
        <taxon>Eupercaria</taxon>
        <taxon>Perciformes</taxon>
        <taxon>Notothenioidei</taxon>
        <taxon>Nototheniidae</taxon>
        <taxon>Dissostichus</taxon>
    </lineage>
</organism>
<proteinExistence type="predicted"/>
<evidence type="ECO:0000313" key="3">
    <source>
        <dbReference type="EMBL" id="KAF3839592.1"/>
    </source>
</evidence>
<protein>
    <recommendedName>
        <fullName evidence="2">C-type lectin domain-containing protein</fullName>
    </recommendedName>
</protein>
<feature type="chain" id="PRO_5029658369" description="C-type lectin domain-containing protein" evidence="1">
    <location>
        <begin position="21"/>
        <end position="265"/>
    </location>
</feature>
<evidence type="ECO:0000259" key="2">
    <source>
        <dbReference type="PROSITE" id="PS50041"/>
    </source>
</evidence>
<accession>A0A7J5XR84</accession>
<evidence type="ECO:0000256" key="1">
    <source>
        <dbReference type="SAM" id="SignalP"/>
    </source>
</evidence>
<feature type="domain" description="C-type lectin" evidence="2">
    <location>
        <begin position="148"/>
        <end position="246"/>
    </location>
</feature>
<gene>
    <name evidence="3" type="ORF">F7725_018309</name>
</gene>
<sequence length="265" mass="30229">MDETLMVILLLSGFCTPCTPFRNDYLFINKNMTWDEAYQYCLMEQKELAQIQSLENNTSMLNTQTAGYTDKAWIGLFENASDWTWVDGETATYFEWGNVQPDNIDTDEYCVTIDNDGRWGFANCSLKKPFVCQDDVDLEKLHEGEGEMTWNDAKTSCTESGWLLATIPDSKVNSDVQSKVNQTEIWIGLSRPKLWHWSEAGENNFTNWQEGQPDNSNGEDSCAAVVLKDGTWTDEPCNATYPFFCYGDRSGMCGIVSLRKAWKVY</sequence>
<dbReference type="Gene3D" id="3.10.100.10">
    <property type="entry name" value="Mannose-Binding Protein A, subunit A"/>
    <property type="match status" value="2"/>
</dbReference>
<dbReference type="SUPFAM" id="SSF56436">
    <property type="entry name" value="C-type lectin-like"/>
    <property type="match status" value="2"/>
</dbReference>
<dbReference type="SMART" id="SM00034">
    <property type="entry name" value="CLECT"/>
    <property type="match status" value="2"/>
</dbReference>
<reference evidence="3 4" key="1">
    <citation type="submission" date="2020-03" db="EMBL/GenBank/DDBJ databases">
        <title>Dissostichus mawsoni Genome sequencing and assembly.</title>
        <authorList>
            <person name="Park H."/>
        </authorList>
    </citation>
    <scope>NUCLEOTIDE SEQUENCE [LARGE SCALE GENOMIC DNA]</scope>
    <source>
        <strain evidence="3">DM0001</strain>
        <tissue evidence="3">Muscle</tissue>
    </source>
</reference>
<feature type="domain" description="C-type lectin" evidence="2">
    <location>
        <begin position="25"/>
        <end position="133"/>
    </location>
</feature>
<feature type="signal peptide" evidence="1">
    <location>
        <begin position="1"/>
        <end position="20"/>
    </location>
</feature>
<keyword evidence="4" id="KW-1185">Reference proteome</keyword>
<comment type="caution">
    <text evidence="3">The sequence shown here is derived from an EMBL/GenBank/DDBJ whole genome shotgun (WGS) entry which is preliminary data.</text>
</comment>
<dbReference type="EMBL" id="JAAKFY010000021">
    <property type="protein sequence ID" value="KAF3839592.1"/>
    <property type="molecule type" value="Genomic_DNA"/>
</dbReference>
<keyword evidence="1" id="KW-0732">Signal</keyword>
<dbReference type="Pfam" id="PF00059">
    <property type="entry name" value="Lectin_C"/>
    <property type="match status" value="2"/>
</dbReference>
<dbReference type="PROSITE" id="PS50041">
    <property type="entry name" value="C_TYPE_LECTIN_2"/>
    <property type="match status" value="2"/>
</dbReference>
<dbReference type="PANTHER" id="PTHR45784">
    <property type="entry name" value="C-TYPE LECTIN DOMAIN FAMILY 20 MEMBER A-RELATED"/>
    <property type="match status" value="1"/>
</dbReference>
<dbReference type="PANTHER" id="PTHR45784:SF3">
    <property type="entry name" value="C-TYPE LECTIN DOMAIN FAMILY 4 MEMBER K-LIKE-RELATED"/>
    <property type="match status" value="1"/>
</dbReference>
<dbReference type="InterPro" id="IPR016187">
    <property type="entry name" value="CTDL_fold"/>
</dbReference>
<dbReference type="AlphaFoldDB" id="A0A7J5XR84"/>
<evidence type="ECO:0000313" key="4">
    <source>
        <dbReference type="Proteomes" id="UP000518266"/>
    </source>
</evidence>
<dbReference type="InterPro" id="IPR016186">
    <property type="entry name" value="C-type_lectin-like/link_sf"/>
</dbReference>
<dbReference type="OrthoDB" id="7357196at2759"/>
<dbReference type="InterPro" id="IPR001304">
    <property type="entry name" value="C-type_lectin-like"/>
</dbReference>